<protein>
    <submittedName>
        <fullName evidence="1">Glycosyltransferase</fullName>
    </submittedName>
</protein>
<name>A0A4Y8RPM1_9HYPH</name>
<dbReference type="InterPro" id="IPR050194">
    <property type="entry name" value="Glycosyltransferase_grp1"/>
</dbReference>
<keyword evidence="1" id="KW-0808">Transferase</keyword>
<dbReference type="Gene3D" id="3.40.50.2000">
    <property type="entry name" value="Glycogen Phosphorylase B"/>
    <property type="match status" value="2"/>
</dbReference>
<evidence type="ECO:0000313" key="1">
    <source>
        <dbReference type="EMBL" id="TFF25529.1"/>
    </source>
</evidence>
<dbReference type="Pfam" id="PF13692">
    <property type="entry name" value="Glyco_trans_1_4"/>
    <property type="match status" value="1"/>
</dbReference>
<keyword evidence="2" id="KW-1185">Reference proteome</keyword>
<dbReference type="EMBL" id="SOZD01000002">
    <property type="protein sequence ID" value="TFF25529.1"/>
    <property type="molecule type" value="Genomic_DNA"/>
</dbReference>
<reference evidence="1 2" key="1">
    <citation type="submission" date="2019-03" db="EMBL/GenBank/DDBJ databases">
        <title>Jiella endophytica sp. nov., a novel endophytic bacterium isolated from root of Ficus microcarpa Linn. f.</title>
        <authorList>
            <person name="Tuo L."/>
        </authorList>
    </citation>
    <scope>NUCLEOTIDE SEQUENCE [LARGE SCALE GENOMIC DNA]</scope>
    <source>
        <strain evidence="1 2">CBS5Q-3</strain>
    </source>
</reference>
<dbReference type="GO" id="GO:0016757">
    <property type="term" value="F:glycosyltransferase activity"/>
    <property type="evidence" value="ECO:0007669"/>
    <property type="project" value="TreeGrafter"/>
</dbReference>
<accession>A0A4Y8RPM1</accession>
<sequence>MRIAFYAPMKAPDDPTPSGDRLVARNFVAALRMAGHEVEVASRFRSYDRGDPRRQARLAALGKGCAGRLLRRIDQGAARPDLWFTYHLYHKAPDHLGPAIASALGIPYIVAEASVAGKQRGGPYDAGLDASLAALARADLVVKLNPNDAAGVLPHLRPGVPMAALAPFIDATPFLAAAKDRQASHARLAERYGLSPARPWLVAAAMMRADQKLLSYRLLAEALSLLDDEGFELLVAGSGPAEAKVRRSFSVRGVRATFLGEVAAEDMPALLAACDLSVWPAVKEAFGMALIEAQAAGLPVVAGTSPGVAAVVDEGRTGLLPASGDAAAFAAAVRSLLDPVRRAAFSAAARQHAADRHDIAAAAASLDREIGRAVARFRARDDTPHSIKRAV</sequence>
<gene>
    <name evidence="1" type="ORF">E3C22_09290</name>
</gene>
<proteinExistence type="predicted"/>
<dbReference type="PANTHER" id="PTHR45947:SF3">
    <property type="entry name" value="SULFOQUINOVOSYL TRANSFERASE SQD2"/>
    <property type="match status" value="1"/>
</dbReference>
<evidence type="ECO:0000313" key="2">
    <source>
        <dbReference type="Proteomes" id="UP000298179"/>
    </source>
</evidence>
<dbReference type="PANTHER" id="PTHR45947">
    <property type="entry name" value="SULFOQUINOVOSYL TRANSFERASE SQD2"/>
    <property type="match status" value="1"/>
</dbReference>
<dbReference type="CDD" id="cd03801">
    <property type="entry name" value="GT4_PimA-like"/>
    <property type="match status" value="1"/>
</dbReference>
<organism evidence="1 2">
    <name type="scientific">Jiella endophytica</name>
    <dbReference type="NCBI Taxonomy" id="2558362"/>
    <lineage>
        <taxon>Bacteria</taxon>
        <taxon>Pseudomonadati</taxon>
        <taxon>Pseudomonadota</taxon>
        <taxon>Alphaproteobacteria</taxon>
        <taxon>Hyphomicrobiales</taxon>
        <taxon>Aurantimonadaceae</taxon>
        <taxon>Jiella</taxon>
    </lineage>
</organism>
<dbReference type="OrthoDB" id="5443996at2"/>
<comment type="caution">
    <text evidence="1">The sequence shown here is derived from an EMBL/GenBank/DDBJ whole genome shotgun (WGS) entry which is preliminary data.</text>
</comment>
<dbReference type="Proteomes" id="UP000298179">
    <property type="component" value="Unassembled WGS sequence"/>
</dbReference>
<dbReference type="SUPFAM" id="SSF53756">
    <property type="entry name" value="UDP-Glycosyltransferase/glycogen phosphorylase"/>
    <property type="match status" value="1"/>
</dbReference>
<dbReference type="AlphaFoldDB" id="A0A4Y8RPM1"/>
<dbReference type="RefSeq" id="WP_134761697.1">
    <property type="nucleotide sequence ID" value="NZ_SOZD01000002.1"/>
</dbReference>